<dbReference type="PANTHER" id="PTHR30269">
    <property type="entry name" value="TRANSMEMBRANE PROTEIN YFCA"/>
    <property type="match status" value="1"/>
</dbReference>
<dbReference type="Proteomes" id="UP001197974">
    <property type="component" value="Chromosome"/>
</dbReference>
<gene>
    <name evidence="9" type="ORF">LC087_03085</name>
</gene>
<dbReference type="EMBL" id="CP129013">
    <property type="protein sequence ID" value="WLR43200.1"/>
    <property type="molecule type" value="Genomic_DNA"/>
</dbReference>
<keyword evidence="10" id="KW-1185">Reference proteome</keyword>
<dbReference type="InterPro" id="IPR002781">
    <property type="entry name" value="TM_pro_TauE-like"/>
</dbReference>
<accession>A0ABY9JXN1</accession>
<evidence type="ECO:0000256" key="5">
    <source>
        <dbReference type="ARBA" id="ARBA00022692"/>
    </source>
</evidence>
<feature type="transmembrane region" description="Helical" evidence="8">
    <location>
        <begin position="133"/>
        <end position="157"/>
    </location>
</feature>
<organism evidence="9 10">
    <name type="scientific">Bacillus carboniphilus</name>
    <dbReference type="NCBI Taxonomy" id="86663"/>
    <lineage>
        <taxon>Bacteria</taxon>
        <taxon>Bacillati</taxon>
        <taxon>Bacillota</taxon>
        <taxon>Bacilli</taxon>
        <taxon>Bacillales</taxon>
        <taxon>Bacillaceae</taxon>
        <taxon>Bacillus</taxon>
    </lineage>
</organism>
<feature type="transmembrane region" description="Helical" evidence="8">
    <location>
        <begin position="224"/>
        <end position="242"/>
    </location>
</feature>
<evidence type="ECO:0000256" key="2">
    <source>
        <dbReference type="ARBA" id="ARBA00009142"/>
    </source>
</evidence>
<keyword evidence="6 8" id="KW-1133">Transmembrane helix</keyword>
<keyword evidence="3" id="KW-0813">Transport</keyword>
<evidence type="ECO:0000256" key="8">
    <source>
        <dbReference type="RuleBase" id="RU363041"/>
    </source>
</evidence>
<proteinExistence type="inferred from homology"/>
<feature type="transmembrane region" description="Helical" evidence="8">
    <location>
        <begin position="96"/>
        <end position="113"/>
    </location>
</feature>
<comment type="subcellular location">
    <subcellularLocation>
        <location evidence="1 8">Cell membrane</location>
        <topology evidence="1 8">Multi-pass membrane protein</topology>
    </subcellularLocation>
</comment>
<dbReference type="Pfam" id="PF01925">
    <property type="entry name" value="TauE"/>
    <property type="match status" value="1"/>
</dbReference>
<evidence type="ECO:0000313" key="9">
    <source>
        <dbReference type="EMBL" id="WLR43200.1"/>
    </source>
</evidence>
<evidence type="ECO:0000256" key="7">
    <source>
        <dbReference type="ARBA" id="ARBA00023136"/>
    </source>
</evidence>
<evidence type="ECO:0000256" key="4">
    <source>
        <dbReference type="ARBA" id="ARBA00022475"/>
    </source>
</evidence>
<keyword evidence="5 8" id="KW-0812">Transmembrane</keyword>
<evidence type="ECO:0000256" key="3">
    <source>
        <dbReference type="ARBA" id="ARBA00022448"/>
    </source>
</evidence>
<keyword evidence="7 8" id="KW-0472">Membrane</keyword>
<evidence type="ECO:0000256" key="6">
    <source>
        <dbReference type="ARBA" id="ARBA00022989"/>
    </source>
</evidence>
<sequence>MIWSLFFLGIIVSFVGTLAGGGGLIGMPVMLLLGFPVHSAIAANKFSNTISSLSSFTYLLKNERIQANKLVMIAPIATFGGIMGGLLTTMISPERMNYIALIFLLAAVTIQLYKELVTTTVKGIPFDKKHLLSIFGISTYDGMFGPGQATLLMISYLKVGVTYLKAITYTRFQTLLSCLSSFTIYLLAGTVNWSMALSLSCGTLIGAQISVRVADKISSNRIKWILQLMTIILILNVLYSIFK</sequence>
<protein>
    <recommendedName>
        <fullName evidence="8">Probable membrane transporter protein</fullName>
    </recommendedName>
</protein>
<feature type="transmembrane region" description="Helical" evidence="8">
    <location>
        <begin position="169"/>
        <end position="187"/>
    </location>
</feature>
<reference evidence="9 10" key="1">
    <citation type="submission" date="2023-06" db="EMBL/GenBank/DDBJ databases">
        <title>Five Gram-positive bacteria isolated from mangrove sediments in Shenzhen, Guangdong, China.</title>
        <authorList>
            <person name="Yu S."/>
            <person name="Zheng W."/>
            <person name="Huang Y."/>
        </authorList>
    </citation>
    <scope>NUCLEOTIDE SEQUENCE [LARGE SCALE GENOMIC DNA]</scope>
    <source>
        <strain evidence="9 10">SaN35-3</strain>
    </source>
</reference>
<keyword evidence="4 8" id="KW-1003">Cell membrane</keyword>
<dbReference type="RefSeq" id="WP_226539029.1">
    <property type="nucleotide sequence ID" value="NZ_CP129013.1"/>
</dbReference>
<dbReference type="InterPro" id="IPR052017">
    <property type="entry name" value="TSUP"/>
</dbReference>
<feature type="transmembrane region" description="Helical" evidence="8">
    <location>
        <begin position="70"/>
        <end position="89"/>
    </location>
</feature>
<comment type="similarity">
    <text evidence="2 8">Belongs to the 4-toluene sulfonate uptake permease (TSUP) (TC 2.A.102) family.</text>
</comment>
<evidence type="ECO:0000256" key="1">
    <source>
        <dbReference type="ARBA" id="ARBA00004651"/>
    </source>
</evidence>
<dbReference type="PANTHER" id="PTHR30269:SF0">
    <property type="entry name" value="MEMBRANE TRANSPORTER PROTEIN YFCA-RELATED"/>
    <property type="match status" value="1"/>
</dbReference>
<evidence type="ECO:0000313" key="10">
    <source>
        <dbReference type="Proteomes" id="UP001197974"/>
    </source>
</evidence>
<name>A0ABY9JXN1_9BACI</name>